<keyword evidence="2" id="KW-0378">Hydrolase</keyword>
<dbReference type="FunFam" id="3.90.79.10:FF:000050">
    <property type="entry name" value="Nudix hydrolase 14 chloroplastic"/>
    <property type="match status" value="1"/>
</dbReference>
<dbReference type="Gene3D" id="3.90.79.10">
    <property type="entry name" value="Nucleoside Triphosphate Pyrophosphohydrolase"/>
    <property type="match status" value="1"/>
</dbReference>
<dbReference type="InterPro" id="IPR015797">
    <property type="entry name" value="NUDIX_hydrolase-like_dom_sf"/>
</dbReference>
<gene>
    <name evidence="4" type="ORF">ZOSMA_269G00120</name>
</gene>
<dbReference type="GO" id="GO:0006753">
    <property type="term" value="P:nucleoside phosphate metabolic process"/>
    <property type="evidence" value="ECO:0000318"/>
    <property type="project" value="GO_Central"/>
</dbReference>
<dbReference type="SUPFAM" id="SSF55811">
    <property type="entry name" value="Nudix"/>
    <property type="match status" value="1"/>
</dbReference>
<dbReference type="Pfam" id="PF00293">
    <property type="entry name" value="NUDIX"/>
    <property type="match status" value="1"/>
</dbReference>
<feature type="domain" description="Nudix hydrolase" evidence="3">
    <location>
        <begin position="137"/>
        <end position="290"/>
    </location>
</feature>
<dbReference type="PROSITE" id="PS51462">
    <property type="entry name" value="NUDIX"/>
    <property type="match status" value="1"/>
</dbReference>
<dbReference type="GO" id="GO:0080042">
    <property type="term" value="F:ADP-glucose pyrophosphohydrolase activity"/>
    <property type="evidence" value="ECO:0000318"/>
    <property type="project" value="GO_Central"/>
</dbReference>
<dbReference type="Proteomes" id="UP000036987">
    <property type="component" value="Unassembled WGS sequence"/>
</dbReference>
<dbReference type="PANTHER" id="PTHR11839:SF18">
    <property type="entry name" value="NUDIX HYDROLASE DOMAIN-CONTAINING PROTEIN"/>
    <property type="match status" value="1"/>
</dbReference>
<dbReference type="GO" id="GO:0019693">
    <property type="term" value="P:ribose phosphate metabolic process"/>
    <property type="evidence" value="ECO:0000318"/>
    <property type="project" value="GO_Central"/>
</dbReference>
<comment type="cofactor">
    <cofactor evidence="1">
        <name>Mg(2+)</name>
        <dbReference type="ChEBI" id="CHEBI:18420"/>
    </cofactor>
</comment>
<organism evidence="4 5">
    <name type="scientific">Zostera marina</name>
    <name type="common">Eelgrass</name>
    <dbReference type="NCBI Taxonomy" id="29655"/>
    <lineage>
        <taxon>Eukaryota</taxon>
        <taxon>Viridiplantae</taxon>
        <taxon>Streptophyta</taxon>
        <taxon>Embryophyta</taxon>
        <taxon>Tracheophyta</taxon>
        <taxon>Spermatophyta</taxon>
        <taxon>Magnoliopsida</taxon>
        <taxon>Liliopsida</taxon>
        <taxon>Zosteraceae</taxon>
        <taxon>Zostera</taxon>
    </lineage>
</organism>
<evidence type="ECO:0000259" key="3">
    <source>
        <dbReference type="PROSITE" id="PS51462"/>
    </source>
</evidence>
<protein>
    <recommendedName>
        <fullName evidence="3">Nudix hydrolase domain-containing protein</fullName>
    </recommendedName>
</protein>
<evidence type="ECO:0000313" key="4">
    <source>
        <dbReference type="EMBL" id="KMZ67421.1"/>
    </source>
</evidence>
<keyword evidence="5" id="KW-1185">Reference proteome</keyword>
<name>A0A0K9PEN1_ZOSMR</name>
<evidence type="ECO:0000313" key="5">
    <source>
        <dbReference type="Proteomes" id="UP000036987"/>
    </source>
</evidence>
<dbReference type="AlphaFoldDB" id="A0A0K9PEN1"/>
<dbReference type="GO" id="GO:0080041">
    <property type="term" value="F:ADP-ribose pyrophosphohydrolase activity"/>
    <property type="evidence" value="ECO:0000318"/>
    <property type="project" value="GO_Central"/>
</dbReference>
<reference evidence="5" key="1">
    <citation type="journal article" date="2016" name="Nature">
        <title>The genome of the seagrass Zostera marina reveals angiosperm adaptation to the sea.</title>
        <authorList>
            <person name="Olsen J.L."/>
            <person name="Rouze P."/>
            <person name="Verhelst B."/>
            <person name="Lin Y.-C."/>
            <person name="Bayer T."/>
            <person name="Collen J."/>
            <person name="Dattolo E."/>
            <person name="De Paoli E."/>
            <person name="Dittami S."/>
            <person name="Maumus F."/>
            <person name="Michel G."/>
            <person name="Kersting A."/>
            <person name="Lauritano C."/>
            <person name="Lohaus R."/>
            <person name="Toepel M."/>
            <person name="Tonon T."/>
            <person name="Vanneste K."/>
            <person name="Amirebrahimi M."/>
            <person name="Brakel J."/>
            <person name="Bostroem C."/>
            <person name="Chovatia M."/>
            <person name="Grimwood J."/>
            <person name="Jenkins J.W."/>
            <person name="Jueterbock A."/>
            <person name="Mraz A."/>
            <person name="Stam W.T."/>
            <person name="Tice H."/>
            <person name="Bornberg-Bauer E."/>
            <person name="Green P.J."/>
            <person name="Pearson G.A."/>
            <person name="Procaccini G."/>
            <person name="Duarte C.M."/>
            <person name="Schmutz J."/>
            <person name="Reusch T.B.H."/>
            <person name="Van de Peer Y."/>
        </authorList>
    </citation>
    <scope>NUCLEOTIDE SEQUENCE [LARGE SCALE GENOMIC DNA]</scope>
    <source>
        <strain evidence="5">cv. Finnish</strain>
    </source>
</reference>
<comment type="caution">
    <text evidence="4">The sequence shown here is derived from an EMBL/GenBank/DDBJ whole genome shotgun (WGS) entry which is preliminary data.</text>
</comment>
<sequence length="309" mass="34145">MILLRSFCYTFRHSVTNRSIRSCHRFQHLSFRTLSSSGSMEETAITISSGGYSIQISAGPGLSTLDLRNAVDSSLFQQWLKNMQSEDSGLIGQGNMTLKNVLIQGVDMFGRGVGFLKFKADVIDNQTEQKIPGIVFSRGQSVAVLIILESRRERYAVLTEQARVPVGRNILELPAGMLGDKEYDIVGTAIREVEEETGISLNLTDMVNLTSLLESSTGCKLFPSPGGCDEEISLFLYRGSVKPQVIDELQGREMGLRELGELIKVHVVPYNKLWKMTADAKVLSAVALYEMGRKEGLIPSPHLGWLRGV</sequence>
<dbReference type="OrthoDB" id="10249920at2759"/>
<dbReference type="OMA" id="GCDEFIP"/>
<dbReference type="PANTHER" id="PTHR11839">
    <property type="entry name" value="UDP/ADP-SUGAR PYROPHOSPHATASE"/>
    <property type="match status" value="1"/>
</dbReference>
<dbReference type="EMBL" id="LFYR01000914">
    <property type="protein sequence ID" value="KMZ67421.1"/>
    <property type="molecule type" value="Genomic_DNA"/>
</dbReference>
<evidence type="ECO:0000256" key="1">
    <source>
        <dbReference type="ARBA" id="ARBA00001946"/>
    </source>
</evidence>
<dbReference type="CDD" id="cd03424">
    <property type="entry name" value="NUDIX_ADPRase_Nudt5_UGPPase_Nudt14"/>
    <property type="match status" value="1"/>
</dbReference>
<accession>A0A0K9PEN1</accession>
<proteinExistence type="predicted"/>
<dbReference type="STRING" id="29655.A0A0K9PEN1"/>
<dbReference type="InterPro" id="IPR000086">
    <property type="entry name" value="NUDIX_hydrolase_dom"/>
</dbReference>
<evidence type="ECO:0000256" key="2">
    <source>
        <dbReference type="ARBA" id="ARBA00022801"/>
    </source>
</evidence>